<evidence type="ECO:0000313" key="1">
    <source>
        <dbReference type="EMBL" id="EFQ24923.1"/>
    </source>
</evidence>
<reference evidence="2" key="1">
    <citation type="journal article" date="2012" name="Nat. Genet.">
        <title>Lifestyle transitions in plant pathogenic Colletotrichum fungi deciphered by genome and transcriptome analyses.</title>
        <authorList>
            <person name="O'Connell R.J."/>
            <person name="Thon M.R."/>
            <person name="Hacquard S."/>
            <person name="Amyotte S.G."/>
            <person name="Kleemann J."/>
            <person name="Torres M.F."/>
            <person name="Damm U."/>
            <person name="Buiate E.A."/>
            <person name="Epstein L."/>
            <person name="Alkan N."/>
            <person name="Altmueller J."/>
            <person name="Alvarado-Balderrama L."/>
            <person name="Bauser C.A."/>
            <person name="Becker C."/>
            <person name="Birren B.W."/>
            <person name="Chen Z."/>
            <person name="Choi J."/>
            <person name="Crouch J.A."/>
            <person name="Duvick J.P."/>
            <person name="Farman M.A."/>
            <person name="Gan P."/>
            <person name="Heiman D."/>
            <person name="Henrissat B."/>
            <person name="Howard R.J."/>
            <person name="Kabbage M."/>
            <person name="Koch C."/>
            <person name="Kracher B."/>
            <person name="Kubo Y."/>
            <person name="Law A.D."/>
            <person name="Lebrun M.-H."/>
            <person name="Lee Y.-H."/>
            <person name="Miyara I."/>
            <person name="Moore N."/>
            <person name="Neumann U."/>
            <person name="Nordstroem K."/>
            <person name="Panaccione D.G."/>
            <person name="Panstruga R."/>
            <person name="Place M."/>
            <person name="Proctor R.H."/>
            <person name="Prusky D."/>
            <person name="Rech G."/>
            <person name="Reinhardt R."/>
            <person name="Rollins J.A."/>
            <person name="Rounsley S."/>
            <person name="Schardl C.L."/>
            <person name="Schwartz D.C."/>
            <person name="Shenoy N."/>
            <person name="Shirasu K."/>
            <person name="Sikhakolli U.R."/>
            <person name="Stueber K."/>
            <person name="Sukno S.A."/>
            <person name="Sweigard J.A."/>
            <person name="Takano Y."/>
            <person name="Takahara H."/>
            <person name="Trail F."/>
            <person name="van der Does H.C."/>
            <person name="Voll L.M."/>
            <person name="Will I."/>
            <person name="Young S."/>
            <person name="Zeng Q."/>
            <person name="Zhang J."/>
            <person name="Zhou S."/>
            <person name="Dickman M.B."/>
            <person name="Schulze-Lefert P."/>
            <person name="Ver Loren van Themaat E."/>
            <person name="Ma L.-J."/>
            <person name="Vaillancourt L.J."/>
        </authorList>
    </citation>
    <scope>NUCLEOTIDE SEQUENCE [LARGE SCALE GENOMIC DNA]</scope>
    <source>
        <strain evidence="2">M1.001 / M2 / FGSC 10212</strain>
    </source>
</reference>
<proteinExistence type="predicted"/>
<dbReference type="Proteomes" id="UP000008782">
    <property type="component" value="Unassembled WGS sequence"/>
</dbReference>
<dbReference type="OrthoDB" id="3926606at2759"/>
<evidence type="ECO:0000313" key="2">
    <source>
        <dbReference type="Proteomes" id="UP000008782"/>
    </source>
</evidence>
<dbReference type="eggNOG" id="ENOG502T091">
    <property type="taxonomic scope" value="Eukaryota"/>
</dbReference>
<dbReference type="EMBL" id="GG697331">
    <property type="protein sequence ID" value="EFQ24923.1"/>
    <property type="molecule type" value="Genomic_DNA"/>
</dbReference>
<protein>
    <submittedName>
        <fullName evidence="1">Uncharacterized protein</fullName>
    </submittedName>
</protein>
<dbReference type="RefSeq" id="XP_008088943.1">
    <property type="nucleotide sequence ID" value="XM_008090752.1"/>
</dbReference>
<dbReference type="GeneID" id="24405432"/>
<dbReference type="VEuPathDB" id="FungiDB:GLRG_00067"/>
<keyword evidence="2" id="KW-1185">Reference proteome</keyword>
<accession>E3Q2U4</accession>
<name>E3Q2U4_COLGM</name>
<dbReference type="HOGENOM" id="CLU_2372664_0_0_1"/>
<sequence length="95" mass="10552">MPACIDTAFILRGSGDRSLYVTAVDKAGRLRNYNGPEKTLADYYQPDPATANDRVYSDVQRERNYPVTCRRVGRNAGDYYGGWQSNGSPTENPAV</sequence>
<gene>
    <name evidence="1" type="ORF">GLRG_00067</name>
</gene>
<dbReference type="AlphaFoldDB" id="E3Q2U4"/>
<organism evidence="2">
    <name type="scientific">Colletotrichum graminicola (strain M1.001 / M2 / FGSC 10212)</name>
    <name type="common">Maize anthracnose fungus</name>
    <name type="synonym">Glomerella graminicola</name>
    <dbReference type="NCBI Taxonomy" id="645133"/>
    <lineage>
        <taxon>Eukaryota</taxon>
        <taxon>Fungi</taxon>
        <taxon>Dikarya</taxon>
        <taxon>Ascomycota</taxon>
        <taxon>Pezizomycotina</taxon>
        <taxon>Sordariomycetes</taxon>
        <taxon>Hypocreomycetidae</taxon>
        <taxon>Glomerellales</taxon>
        <taxon>Glomerellaceae</taxon>
        <taxon>Colletotrichum</taxon>
        <taxon>Colletotrichum graminicola species complex</taxon>
    </lineage>
</organism>